<gene>
    <name evidence="15" type="primary">LOC100846894</name>
    <name evidence="14" type="ORF">BRADI_1g47030v3</name>
</gene>
<reference evidence="14" key="2">
    <citation type="submission" date="2017-06" db="EMBL/GenBank/DDBJ databases">
        <title>WGS assembly of Brachypodium distachyon.</title>
        <authorList>
            <consortium name="The International Brachypodium Initiative"/>
            <person name="Lucas S."/>
            <person name="Harmon-Smith M."/>
            <person name="Lail K."/>
            <person name="Tice H."/>
            <person name="Grimwood J."/>
            <person name="Bruce D."/>
            <person name="Barry K."/>
            <person name="Shu S."/>
            <person name="Lindquist E."/>
            <person name="Wang M."/>
            <person name="Pitluck S."/>
            <person name="Vogel J.P."/>
            <person name="Garvin D.F."/>
            <person name="Mockler T.C."/>
            <person name="Schmutz J."/>
            <person name="Rokhsar D."/>
            <person name="Bevan M.W."/>
        </authorList>
    </citation>
    <scope>NUCLEOTIDE SEQUENCE</scope>
    <source>
        <strain evidence="14">Bd21</strain>
    </source>
</reference>
<dbReference type="PANTHER" id="PTHR11746">
    <property type="entry name" value="O-METHYLTRANSFERASE"/>
    <property type="match status" value="1"/>
</dbReference>
<organism evidence="14">
    <name type="scientific">Brachypodium distachyon</name>
    <name type="common">Purple false brome</name>
    <name type="synonym">Trachynia distachya</name>
    <dbReference type="NCBI Taxonomy" id="15368"/>
    <lineage>
        <taxon>Eukaryota</taxon>
        <taxon>Viridiplantae</taxon>
        <taxon>Streptophyta</taxon>
        <taxon>Embryophyta</taxon>
        <taxon>Tracheophyta</taxon>
        <taxon>Spermatophyta</taxon>
        <taxon>Magnoliopsida</taxon>
        <taxon>Liliopsida</taxon>
        <taxon>Poales</taxon>
        <taxon>Poaceae</taxon>
        <taxon>BOP clade</taxon>
        <taxon>Pooideae</taxon>
        <taxon>Stipodae</taxon>
        <taxon>Brachypodieae</taxon>
        <taxon>Brachypodium</taxon>
    </lineage>
</organism>
<dbReference type="InterPro" id="IPR036388">
    <property type="entry name" value="WH-like_DNA-bd_sf"/>
</dbReference>
<feature type="domain" description="O-methyltransferase C-terminal" evidence="12">
    <location>
        <begin position="166"/>
        <end position="376"/>
    </location>
</feature>
<evidence type="ECO:0000256" key="2">
    <source>
        <dbReference type="ARBA" id="ARBA00022603"/>
    </source>
</evidence>
<dbReference type="InterPro" id="IPR016461">
    <property type="entry name" value="COMT-like"/>
</dbReference>
<comment type="pathway">
    <text evidence="5">Aromatic compound metabolism; melatonin biosynthesis; melatonin from serotonin: step 1/2.</text>
</comment>
<comment type="similarity">
    <text evidence="6">Belongs to the class I-like SAM-binding methyltransferase superfamily. Cation-independent O-methyltransferase family.</text>
</comment>
<dbReference type="EMBL" id="CM000880">
    <property type="protein sequence ID" value="KQK19220.1"/>
    <property type="molecule type" value="Genomic_DNA"/>
</dbReference>
<evidence type="ECO:0000256" key="6">
    <source>
        <dbReference type="ARBA" id="ARBA00038277"/>
    </source>
</evidence>
<evidence type="ECO:0000256" key="7">
    <source>
        <dbReference type="ARBA" id="ARBA00039116"/>
    </source>
</evidence>
<dbReference type="InterPro" id="IPR012967">
    <property type="entry name" value="COMT_dimerisation"/>
</dbReference>
<evidence type="ECO:0000259" key="12">
    <source>
        <dbReference type="Pfam" id="PF00891"/>
    </source>
</evidence>
<protein>
    <recommendedName>
        <fullName evidence="7">acetylserotonin O-methyltransferase</fullName>
        <ecNumber evidence="7">2.1.1.4</ecNumber>
    </recommendedName>
</protein>
<dbReference type="Pfam" id="PF00891">
    <property type="entry name" value="Methyltransf_2"/>
    <property type="match status" value="1"/>
</dbReference>
<dbReference type="InterPro" id="IPR001077">
    <property type="entry name" value="COMT_C"/>
</dbReference>
<dbReference type="GO" id="GO:0017096">
    <property type="term" value="F:acetylserotonin O-methyltransferase activity"/>
    <property type="evidence" value="ECO:0007669"/>
    <property type="project" value="UniProtKB-EC"/>
</dbReference>
<evidence type="ECO:0000256" key="8">
    <source>
        <dbReference type="ARBA" id="ARBA00043260"/>
    </source>
</evidence>
<dbReference type="EnsemblPlants" id="KQK19220">
    <property type="protein sequence ID" value="KQK19220"/>
    <property type="gene ID" value="BRADI_1g47030v3"/>
</dbReference>
<dbReference type="SUPFAM" id="SSF53335">
    <property type="entry name" value="S-adenosyl-L-methionine-dependent methyltransferases"/>
    <property type="match status" value="1"/>
</dbReference>
<evidence type="ECO:0000256" key="4">
    <source>
        <dbReference type="ARBA" id="ARBA00022691"/>
    </source>
</evidence>
<dbReference type="GeneID" id="100846894"/>
<dbReference type="OrthoDB" id="2410195at2759"/>
<dbReference type="RefSeq" id="XP_003564176.2">
    <property type="nucleotide sequence ID" value="XM_003564128.4"/>
</dbReference>
<dbReference type="EC" id="2.1.1.4" evidence="7"/>
<dbReference type="GO" id="GO:0030187">
    <property type="term" value="P:melatonin biosynthetic process"/>
    <property type="evidence" value="ECO:0007669"/>
    <property type="project" value="UniProtKB-KW"/>
</dbReference>
<evidence type="ECO:0000256" key="11">
    <source>
        <dbReference type="PIRSR" id="PIRSR005739-1"/>
    </source>
</evidence>
<dbReference type="ExpressionAtlas" id="A0A0Q3K439">
    <property type="expression patterns" value="baseline and differential"/>
</dbReference>
<dbReference type="GO" id="GO:0032259">
    <property type="term" value="P:methylation"/>
    <property type="evidence" value="ECO:0000318"/>
    <property type="project" value="GO_Central"/>
</dbReference>
<dbReference type="FunFam" id="1.10.10.10:FF:000292">
    <property type="entry name" value="O-methyltransferase ZRP4"/>
    <property type="match status" value="1"/>
</dbReference>
<dbReference type="GO" id="GO:0008757">
    <property type="term" value="F:S-adenosylmethionine-dependent methyltransferase activity"/>
    <property type="evidence" value="ECO:0000318"/>
    <property type="project" value="GO_Central"/>
</dbReference>
<keyword evidence="4" id="KW-0949">S-adenosyl-L-methionine</keyword>
<evidence type="ECO:0000256" key="5">
    <source>
        <dbReference type="ARBA" id="ARBA00037926"/>
    </source>
</evidence>
<evidence type="ECO:0000256" key="3">
    <source>
        <dbReference type="ARBA" id="ARBA00022679"/>
    </source>
</evidence>
<dbReference type="Gene3D" id="3.40.50.150">
    <property type="entry name" value="Vaccinia Virus protein VP39"/>
    <property type="match status" value="1"/>
</dbReference>
<evidence type="ECO:0000256" key="9">
    <source>
        <dbReference type="ARBA" id="ARBA00050215"/>
    </source>
</evidence>
<accession>A0A0Q3K439</accession>
<evidence type="ECO:0000256" key="10">
    <source>
        <dbReference type="ARBA" id="ARBA00058933"/>
    </source>
</evidence>
<dbReference type="FunFam" id="3.40.50.150:FF:000057">
    <property type="entry name" value="O-methyltransferase ZRP4"/>
    <property type="match status" value="1"/>
</dbReference>
<comment type="function">
    <text evidence="10">Methyltransferase which catalyzes the transfer of a methyl group onto N-acetylserotonin, producing melatonin (N-acetyl-5-methoxytryptamine).</text>
</comment>
<dbReference type="Pfam" id="PF08100">
    <property type="entry name" value="Dimerisation"/>
    <property type="match status" value="1"/>
</dbReference>
<evidence type="ECO:0000313" key="16">
    <source>
        <dbReference type="Proteomes" id="UP000008810"/>
    </source>
</evidence>
<dbReference type="Gramene" id="KQK19220">
    <property type="protein sequence ID" value="KQK19220"/>
    <property type="gene ID" value="BRADI_1g47030v3"/>
</dbReference>
<dbReference type="GO" id="GO:0046983">
    <property type="term" value="F:protein dimerization activity"/>
    <property type="evidence" value="ECO:0007669"/>
    <property type="project" value="InterPro"/>
</dbReference>
<dbReference type="SUPFAM" id="SSF46785">
    <property type="entry name" value="Winged helix' DNA-binding domain"/>
    <property type="match status" value="1"/>
</dbReference>
<dbReference type="InterPro" id="IPR029063">
    <property type="entry name" value="SAM-dependent_MTases_sf"/>
</dbReference>
<evidence type="ECO:0000256" key="1">
    <source>
        <dbReference type="ARBA" id="ARBA00011738"/>
    </source>
</evidence>
<evidence type="ECO:0000313" key="14">
    <source>
        <dbReference type="EMBL" id="KQK19220.1"/>
    </source>
</evidence>
<keyword evidence="3" id="KW-0808">Transferase</keyword>
<name>A0A0Q3K439_BRADI</name>
<reference evidence="15" key="3">
    <citation type="submission" date="2018-08" db="UniProtKB">
        <authorList>
            <consortium name="EnsemblPlants"/>
        </authorList>
    </citation>
    <scope>IDENTIFICATION</scope>
    <source>
        <strain evidence="15">cv. Bd21</strain>
    </source>
</reference>
<dbReference type="InterPro" id="IPR036390">
    <property type="entry name" value="WH_DNA-bd_sf"/>
</dbReference>
<dbReference type="GO" id="GO:0008171">
    <property type="term" value="F:O-methyltransferase activity"/>
    <property type="evidence" value="ECO:0000318"/>
    <property type="project" value="GO_Central"/>
</dbReference>
<reference evidence="14 15" key="1">
    <citation type="journal article" date="2010" name="Nature">
        <title>Genome sequencing and analysis of the model grass Brachypodium distachyon.</title>
        <authorList>
            <consortium name="International Brachypodium Initiative"/>
        </authorList>
    </citation>
    <scope>NUCLEOTIDE SEQUENCE [LARGE SCALE GENOMIC DNA]</scope>
    <source>
        <strain evidence="14 15">Bd21</strain>
    </source>
</reference>
<comment type="catalytic activity">
    <reaction evidence="9">
        <text>N-acetylserotonin + S-adenosyl-L-methionine = melatonin + S-adenosyl-L-homocysteine + H(+)</text>
        <dbReference type="Rhea" id="RHEA:15573"/>
        <dbReference type="ChEBI" id="CHEBI:15378"/>
        <dbReference type="ChEBI" id="CHEBI:16796"/>
        <dbReference type="ChEBI" id="CHEBI:17697"/>
        <dbReference type="ChEBI" id="CHEBI:57856"/>
        <dbReference type="ChEBI" id="CHEBI:59789"/>
        <dbReference type="EC" id="2.1.1.4"/>
    </reaction>
</comment>
<evidence type="ECO:0000313" key="15">
    <source>
        <dbReference type="EnsemblPlants" id="KQK19220"/>
    </source>
</evidence>
<feature type="domain" description="O-methyltransferase dimerisation" evidence="13">
    <location>
        <begin position="38"/>
        <end position="131"/>
    </location>
</feature>
<sequence length="394" mass="43353">MELAHVCMFCNSTHRNRGTPMEEQQRTEELLQGQLELWHHALGYIKSMALKCALDVGIPDAIARCDGAATLPDLLAATGLPPCNLSYVRRLMRVLTISGIFQQQQKQPASSGEGQQEAVYALTPASRLLVSEDGNGQGAPSFGQIPAMSLPLCRTFMTPFLGMHPWIADERAAATSLFEREHGQALWEMTRSTSINDEFNQCMTADTRLIMHAVLTLSPDVFEGVTSLVDVGGANGTAAAAIARAFPHINCTVLDLPHVIENAPAPDEAAGGNTVRFVAGDMFHHIPPAHAVLLKWILHDWNDDECIKILRQCKKAIPIRDGGGKVIIIDSVVGSNPCDNICNETQALFDLYIMFINGAEREEREWKRIFVEAGFSDYKIMPILGFRSIIELYP</sequence>
<feature type="active site" description="Proton acceptor" evidence="11">
    <location>
        <position position="299"/>
    </location>
</feature>
<keyword evidence="16" id="KW-1185">Reference proteome</keyword>
<comment type="subunit">
    <text evidence="1">Homodimer.</text>
</comment>
<dbReference type="Proteomes" id="UP000008810">
    <property type="component" value="Chromosome 1"/>
</dbReference>
<dbReference type="KEGG" id="bdi:100846894"/>
<keyword evidence="2" id="KW-0489">Methyltransferase</keyword>
<dbReference type="PIRSF" id="PIRSF005739">
    <property type="entry name" value="O-mtase"/>
    <property type="match status" value="1"/>
</dbReference>
<evidence type="ECO:0000259" key="13">
    <source>
        <dbReference type="Pfam" id="PF08100"/>
    </source>
</evidence>
<dbReference type="Gene3D" id="1.10.10.10">
    <property type="entry name" value="Winged helix-like DNA-binding domain superfamily/Winged helix DNA-binding domain"/>
    <property type="match status" value="1"/>
</dbReference>
<dbReference type="AlphaFoldDB" id="A0A0Q3K439"/>
<proteinExistence type="inferred from homology"/>
<keyword evidence="8" id="KW-0471">Melatonin biosynthesis</keyword>
<dbReference type="PROSITE" id="PS51683">
    <property type="entry name" value="SAM_OMT_II"/>
    <property type="match status" value="1"/>
</dbReference>